<accession>A0A433QDZ5</accession>
<comment type="caution">
    <text evidence="2">The sequence shown here is derived from an EMBL/GenBank/DDBJ whole genome shotgun (WGS) entry which is preliminary data.</text>
</comment>
<evidence type="ECO:0000313" key="3">
    <source>
        <dbReference type="Proteomes" id="UP000274822"/>
    </source>
</evidence>
<feature type="region of interest" description="Disordered" evidence="1">
    <location>
        <begin position="15"/>
        <end position="34"/>
    </location>
</feature>
<evidence type="ECO:0000313" key="2">
    <source>
        <dbReference type="EMBL" id="RUS27998.1"/>
    </source>
</evidence>
<keyword evidence="3" id="KW-1185">Reference proteome</keyword>
<name>A0A433QDZ5_9FUNG</name>
<reference evidence="2 3" key="1">
    <citation type="journal article" date="2018" name="New Phytol.">
        <title>Phylogenomics of Endogonaceae and evolution of mycorrhizas within Mucoromycota.</title>
        <authorList>
            <person name="Chang Y."/>
            <person name="Desiro A."/>
            <person name="Na H."/>
            <person name="Sandor L."/>
            <person name="Lipzen A."/>
            <person name="Clum A."/>
            <person name="Barry K."/>
            <person name="Grigoriev I.V."/>
            <person name="Martin F.M."/>
            <person name="Stajich J.E."/>
            <person name="Smith M.E."/>
            <person name="Bonito G."/>
            <person name="Spatafora J.W."/>
        </authorList>
    </citation>
    <scope>NUCLEOTIDE SEQUENCE [LARGE SCALE GENOMIC DNA]</scope>
    <source>
        <strain evidence="2 3">AD002</strain>
    </source>
</reference>
<dbReference type="EMBL" id="RBNJ01007349">
    <property type="protein sequence ID" value="RUS27998.1"/>
    <property type="molecule type" value="Genomic_DNA"/>
</dbReference>
<evidence type="ECO:0000256" key="1">
    <source>
        <dbReference type="SAM" id="MobiDB-lite"/>
    </source>
</evidence>
<protein>
    <submittedName>
        <fullName evidence="2">Uncharacterized protein</fullName>
    </submittedName>
</protein>
<organism evidence="2 3">
    <name type="scientific">Jimgerdemannia flammicorona</name>
    <dbReference type="NCBI Taxonomy" id="994334"/>
    <lineage>
        <taxon>Eukaryota</taxon>
        <taxon>Fungi</taxon>
        <taxon>Fungi incertae sedis</taxon>
        <taxon>Mucoromycota</taxon>
        <taxon>Mucoromycotina</taxon>
        <taxon>Endogonomycetes</taxon>
        <taxon>Endogonales</taxon>
        <taxon>Endogonaceae</taxon>
        <taxon>Jimgerdemannia</taxon>
    </lineage>
</organism>
<gene>
    <name evidence="2" type="ORF">BC938DRAFT_482472</name>
</gene>
<proteinExistence type="predicted"/>
<dbReference type="Proteomes" id="UP000274822">
    <property type="component" value="Unassembled WGS sequence"/>
</dbReference>
<sequence length="107" mass="12057">MSQYLIKLSVANSFARPSRRPQHTGPLQPAHQPDPRLRLPVQLFRVPYRHQRHCSVHGREVLATQSLRRAPSTNRADPGTRLLRGCPQRSDAGAVPWVRPVLEISGV</sequence>
<feature type="region of interest" description="Disordered" evidence="1">
    <location>
        <begin position="68"/>
        <end position="91"/>
    </location>
</feature>
<dbReference type="AlphaFoldDB" id="A0A433QDZ5"/>